<dbReference type="AlphaFoldDB" id="A0A6I3JAK6"/>
<dbReference type="PANTHER" id="PTHR43031">
    <property type="entry name" value="FAD-DEPENDENT OXIDOREDUCTASE"/>
    <property type="match status" value="1"/>
</dbReference>
<dbReference type="PROSITE" id="PS00380">
    <property type="entry name" value="RHODANESE_1"/>
    <property type="match status" value="1"/>
</dbReference>
<dbReference type="CDD" id="cd00158">
    <property type="entry name" value="RHOD"/>
    <property type="match status" value="1"/>
</dbReference>
<evidence type="ECO:0000313" key="3">
    <source>
        <dbReference type="Proteomes" id="UP000433406"/>
    </source>
</evidence>
<evidence type="ECO:0000259" key="1">
    <source>
        <dbReference type="PROSITE" id="PS50206"/>
    </source>
</evidence>
<dbReference type="Pfam" id="PF00581">
    <property type="entry name" value="Rhodanese"/>
    <property type="match status" value="1"/>
</dbReference>
<dbReference type="InterPro" id="IPR001763">
    <property type="entry name" value="Rhodanese-like_dom"/>
</dbReference>
<dbReference type="PROSITE" id="PS50206">
    <property type="entry name" value="RHODANESE_3"/>
    <property type="match status" value="1"/>
</dbReference>
<accession>A0A6I3JAK6</accession>
<dbReference type="InterPro" id="IPR001307">
    <property type="entry name" value="Thiosulphate_STrfase_CS"/>
</dbReference>
<dbReference type="InterPro" id="IPR050229">
    <property type="entry name" value="GlpE_sulfurtransferase"/>
</dbReference>
<proteinExistence type="predicted"/>
<dbReference type="GO" id="GO:0004792">
    <property type="term" value="F:thiosulfate-cyanide sulfurtransferase activity"/>
    <property type="evidence" value="ECO:0007669"/>
    <property type="project" value="InterPro"/>
</dbReference>
<keyword evidence="3" id="KW-1185">Reference proteome</keyword>
<protein>
    <submittedName>
        <fullName evidence="2">Rhodanese-like domain-containing protein</fullName>
    </submittedName>
</protein>
<organism evidence="2 3">
    <name type="scientific">Nocardioides marmotae</name>
    <dbReference type="NCBI Taxonomy" id="2663857"/>
    <lineage>
        <taxon>Bacteria</taxon>
        <taxon>Bacillati</taxon>
        <taxon>Actinomycetota</taxon>
        <taxon>Actinomycetes</taxon>
        <taxon>Propionibacteriales</taxon>
        <taxon>Nocardioidaceae</taxon>
        <taxon>Nocardioides</taxon>
    </lineage>
</organism>
<feature type="domain" description="Rhodanese" evidence="1">
    <location>
        <begin position="13"/>
        <end position="100"/>
    </location>
</feature>
<dbReference type="SUPFAM" id="SSF52821">
    <property type="entry name" value="Rhodanese/Cell cycle control phosphatase"/>
    <property type="match status" value="1"/>
</dbReference>
<reference evidence="2 3" key="1">
    <citation type="submission" date="2019-10" db="EMBL/GenBank/DDBJ databases">
        <title>Nocardioides novel species isolated from the excrement of Marmot.</title>
        <authorList>
            <person name="Zhang G."/>
        </authorList>
    </citation>
    <scope>NUCLEOTIDE SEQUENCE [LARGE SCALE GENOMIC DNA]</scope>
    <source>
        <strain evidence="3">zg-579</strain>
    </source>
</reference>
<dbReference type="SMART" id="SM00450">
    <property type="entry name" value="RHOD"/>
    <property type="match status" value="1"/>
</dbReference>
<name>A0A6I3JAK6_9ACTN</name>
<dbReference type="Gene3D" id="3.40.250.10">
    <property type="entry name" value="Rhodanese-like domain"/>
    <property type="match status" value="1"/>
</dbReference>
<dbReference type="Proteomes" id="UP000433406">
    <property type="component" value="Unassembled WGS sequence"/>
</dbReference>
<gene>
    <name evidence="2" type="ORF">GGQ22_06635</name>
</gene>
<sequence length="100" mass="10625">MREIDIDQAAAALEEGAVVIDVREPDEYREGHLPGAINIPMTRLTARLDELDPSRPVHVVCASGNRSSAMTDVLVAAGFDAVNVAGGTAAWVRSGRPTEK</sequence>
<comment type="caution">
    <text evidence="2">The sequence shown here is derived from an EMBL/GenBank/DDBJ whole genome shotgun (WGS) entry which is preliminary data.</text>
</comment>
<dbReference type="PANTHER" id="PTHR43031:SF1">
    <property type="entry name" value="PYRIDINE NUCLEOTIDE-DISULPHIDE OXIDOREDUCTASE"/>
    <property type="match status" value="1"/>
</dbReference>
<dbReference type="RefSeq" id="WP_154614489.1">
    <property type="nucleotide sequence ID" value="NZ_CP053660.1"/>
</dbReference>
<evidence type="ECO:0000313" key="2">
    <source>
        <dbReference type="EMBL" id="MTB94755.1"/>
    </source>
</evidence>
<dbReference type="InterPro" id="IPR036873">
    <property type="entry name" value="Rhodanese-like_dom_sf"/>
</dbReference>
<dbReference type="EMBL" id="WLCI01000006">
    <property type="protein sequence ID" value="MTB94755.1"/>
    <property type="molecule type" value="Genomic_DNA"/>
</dbReference>